<evidence type="ECO:0000313" key="2">
    <source>
        <dbReference type="Proteomes" id="UP001528912"/>
    </source>
</evidence>
<dbReference type="EMBL" id="JAROAV010000050">
    <property type="protein sequence ID" value="MDF8266128.1"/>
    <property type="molecule type" value="Genomic_DNA"/>
</dbReference>
<dbReference type="InterPro" id="IPR018757">
    <property type="entry name" value="DUF2316"/>
</dbReference>
<name>A0ABT6CC96_9MICO</name>
<comment type="caution">
    <text evidence="1">The sequence shown here is derived from an EMBL/GenBank/DDBJ whole genome shotgun (WGS) entry which is preliminary data.</text>
</comment>
<proteinExistence type="predicted"/>
<dbReference type="Proteomes" id="UP001528912">
    <property type="component" value="Unassembled WGS sequence"/>
</dbReference>
<reference evidence="1 2" key="1">
    <citation type="submission" date="2023-03" db="EMBL/GenBank/DDBJ databases">
        <title>YIM 133296 draft genome.</title>
        <authorList>
            <person name="Xiong L."/>
        </authorList>
    </citation>
    <scope>NUCLEOTIDE SEQUENCE [LARGE SCALE GENOMIC DNA]</scope>
    <source>
        <strain evidence="1 2">YIM 133296</strain>
    </source>
</reference>
<dbReference type="RefSeq" id="WP_277193355.1">
    <property type="nucleotide sequence ID" value="NZ_JAROAV010000050.1"/>
</dbReference>
<keyword evidence="2" id="KW-1185">Reference proteome</keyword>
<organism evidence="1 2">
    <name type="scientific">Luteipulveratus flavus</name>
    <dbReference type="NCBI Taxonomy" id="3031728"/>
    <lineage>
        <taxon>Bacteria</taxon>
        <taxon>Bacillati</taxon>
        <taxon>Actinomycetota</taxon>
        <taxon>Actinomycetes</taxon>
        <taxon>Micrococcales</taxon>
        <taxon>Dermacoccaceae</taxon>
        <taxon>Luteipulveratus</taxon>
    </lineage>
</organism>
<sequence>MSLDHDERERTRRELRANLELSGLDRQAVASALDLTTDRLDATLDVTPTSRPADVWLLRDFLDRAIRDQGGEPHPWSVLTDDGRRRAARWFRLREAPPAR</sequence>
<gene>
    <name evidence="1" type="ORF">P4R38_17905</name>
</gene>
<dbReference type="Pfam" id="PF10078">
    <property type="entry name" value="DUF2316"/>
    <property type="match status" value="1"/>
</dbReference>
<evidence type="ECO:0000313" key="1">
    <source>
        <dbReference type="EMBL" id="MDF8266128.1"/>
    </source>
</evidence>
<accession>A0ABT6CC96</accession>
<protein>
    <submittedName>
        <fullName evidence="1">DUF2316 family protein</fullName>
    </submittedName>
</protein>